<evidence type="ECO:0000313" key="10">
    <source>
        <dbReference type="EMBL" id="BES96217.1"/>
    </source>
</evidence>
<name>A0ABN7B0G2_9HEMI</name>
<dbReference type="Pfam" id="PF00096">
    <property type="entry name" value="zf-C2H2"/>
    <property type="match status" value="2"/>
</dbReference>
<reference evidence="10 11" key="1">
    <citation type="submission" date="2023-09" db="EMBL/GenBank/DDBJ databases">
        <title>Nesidiocoris tenuis whole genome shotgun sequence.</title>
        <authorList>
            <person name="Shibata T."/>
            <person name="Shimoda M."/>
            <person name="Kobayashi T."/>
            <person name="Uehara T."/>
        </authorList>
    </citation>
    <scope>NUCLEOTIDE SEQUENCE [LARGE SCALE GENOMIC DNA]</scope>
    <source>
        <strain evidence="10 11">Japan</strain>
    </source>
</reference>
<gene>
    <name evidence="10" type="ORF">NTJ_09026</name>
</gene>
<proteinExistence type="predicted"/>
<feature type="region of interest" description="Disordered" evidence="8">
    <location>
        <begin position="14"/>
        <end position="55"/>
    </location>
</feature>
<comment type="subcellular location">
    <subcellularLocation>
        <location evidence="1">Nucleus</location>
    </subcellularLocation>
</comment>
<dbReference type="Proteomes" id="UP001307889">
    <property type="component" value="Chromosome 7"/>
</dbReference>
<evidence type="ECO:0000256" key="4">
    <source>
        <dbReference type="ARBA" id="ARBA00022771"/>
    </source>
</evidence>
<evidence type="ECO:0000256" key="6">
    <source>
        <dbReference type="ARBA" id="ARBA00023242"/>
    </source>
</evidence>
<evidence type="ECO:0000256" key="8">
    <source>
        <dbReference type="SAM" id="MobiDB-lite"/>
    </source>
</evidence>
<evidence type="ECO:0000313" key="11">
    <source>
        <dbReference type="Proteomes" id="UP001307889"/>
    </source>
</evidence>
<keyword evidence="2" id="KW-0479">Metal-binding</keyword>
<organism evidence="10 11">
    <name type="scientific">Nesidiocoris tenuis</name>
    <dbReference type="NCBI Taxonomy" id="355587"/>
    <lineage>
        <taxon>Eukaryota</taxon>
        <taxon>Metazoa</taxon>
        <taxon>Ecdysozoa</taxon>
        <taxon>Arthropoda</taxon>
        <taxon>Hexapoda</taxon>
        <taxon>Insecta</taxon>
        <taxon>Pterygota</taxon>
        <taxon>Neoptera</taxon>
        <taxon>Paraneoptera</taxon>
        <taxon>Hemiptera</taxon>
        <taxon>Heteroptera</taxon>
        <taxon>Panheteroptera</taxon>
        <taxon>Cimicomorpha</taxon>
        <taxon>Miridae</taxon>
        <taxon>Dicyphina</taxon>
        <taxon>Nesidiocoris</taxon>
    </lineage>
</organism>
<evidence type="ECO:0000256" key="7">
    <source>
        <dbReference type="PROSITE-ProRule" id="PRU00042"/>
    </source>
</evidence>
<dbReference type="PANTHER" id="PTHR24406">
    <property type="entry name" value="TRANSCRIPTIONAL REPRESSOR CTCFL-RELATED"/>
    <property type="match status" value="1"/>
</dbReference>
<protein>
    <recommendedName>
        <fullName evidence="9">C2H2-type domain-containing protein</fullName>
    </recommendedName>
</protein>
<keyword evidence="3" id="KW-0677">Repeat</keyword>
<dbReference type="InterPro" id="IPR036236">
    <property type="entry name" value="Znf_C2H2_sf"/>
</dbReference>
<dbReference type="InterPro" id="IPR013087">
    <property type="entry name" value="Znf_C2H2_type"/>
</dbReference>
<keyword evidence="5" id="KW-0862">Zinc</keyword>
<dbReference type="InterPro" id="IPR050888">
    <property type="entry name" value="ZnF_C2H2-type_TF"/>
</dbReference>
<feature type="domain" description="C2H2-type" evidence="9">
    <location>
        <begin position="228"/>
        <end position="251"/>
    </location>
</feature>
<evidence type="ECO:0000259" key="9">
    <source>
        <dbReference type="PROSITE" id="PS50157"/>
    </source>
</evidence>
<evidence type="ECO:0000256" key="5">
    <source>
        <dbReference type="ARBA" id="ARBA00022833"/>
    </source>
</evidence>
<dbReference type="Gene3D" id="3.30.160.60">
    <property type="entry name" value="Classic Zinc Finger"/>
    <property type="match status" value="2"/>
</dbReference>
<accession>A0ABN7B0G2</accession>
<dbReference type="SUPFAM" id="SSF57667">
    <property type="entry name" value="beta-beta-alpha zinc fingers"/>
    <property type="match status" value="1"/>
</dbReference>
<sequence length="380" mass="42320">MLASQFLSVVMDDDAANRDRTSQDLPNSEDIVPLPDEQESYNSSDSVSEENGGGDVTEKDVIQQLQAHCKLPKALLDECCISLVNPGDPLGKQTRECRFDAYVTPVTQPRLRTVPLSKLQEPQCKDVDPLDTNIEALLQGVEAVYSDEGETDVPRETGYYKKSRCAHCNRAFYSDGRTLCRRCSQAHTVRNHGEEYIFKGFKCEVCGKCYSQKSVLKKHEAIHSGYRLRCKVCGMDFTQRSSLLRHCKRIHGIMSDSEITTPLVPPDPRQTIGGQNSASKLPLSISPAKPTHLVIPKPLVTVSKANPVPTVDRTPNQRAAFLPAPIVMDSVQKFKDRRIAAQEMITLDTSKEKSRIGPYSVNPHTAMTITPDFILQMDDD</sequence>
<keyword evidence="4 7" id="KW-0863">Zinc-finger</keyword>
<dbReference type="SMART" id="SM00355">
    <property type="entry name" value="ZnF_C2H2"/>
    <property type="match status" value="2"/>
</dbReference>
<dbReference type="PROSITE" id="PS00028">
    <property type="entry name" value="ZINC_FINGER_C2H2_1"/>
    <property type="match status" value="2"/>
</dbReference>
<dbReference type="EMBL" id="AP028915">
    <property type="protein sequence ID" value="BES96217.1"/>
    <property type="molecule type" value="Genomic_DNA"/>
</dbReference>
<dbReference type="PROSITE" id="PS50157">
    <property type="entry name" value="ZINC_FINGER_C2H2_2"/>
    <property type="match status" value="2"/>
</dbReference>
<evidence type="ECO:0000256" key="3">
    <source>
        <dbReference type="ARBA" id="ARBA00022737"/>
    </source>
</evidence>
<keyword evidence="6" id="KW-0539">Nucleus</keyword>
<feature type="domain" description="C2H2-type" evidence="9">
    <location>
        <begin position="201"/>
        <end position="228"/>
    </location>
</feature>
<keyword evidence="11" id="KW-1185">Reference proteome</keyword>
<evidence type="ECO:0000256" key="1">
    <source>
        <dbReference type="ARBA" id="ARBA00004123"/>
    </source>
</evidence>
<evidence type="ECO:0000256" key="2">
    <source>
        <dbReference type="ARBA" id="ARBA00022723"/>
    </source>
</evidence>